<dbReference type="Proteomes" id="UP000282002">
    <property type="component" value="Chromosome"/>
</dbReference>
<evidence type="ECO:0000313" key="3">
    <source>
        <dbReference type="Proteomes" id="UP000282002"/>
    </source>
</evidence>
<gene>
    <name evidence="2" type="ORF">EI545_09595</name>
</gene>
<organism evidence="2 3">
    <name type="scientific">Tabrizicola piscis</name>
    <dbReference type="NCBI Taxonomy" id="2494374"/>
    <lineage>
        <taxon>Bacteria</taxon>
        <taxon>Pseudomonadati</taxon>
        <taxon>Pseudomonadota</taxon>
        <taxon>Alphaproteobacteria</taxon>
        <taxon>Rhodobacterales</taxon>
        <taxon>Paracoccaceae</taxon>
        <taxon>Tabrizicola</taxon>
    </lineage>
</organism>
<feature type="transmembrane region" description="Helical" evidence="1">
    <location>
        <begin position="6"/>
        <end position="26"/>
    </location>
</feature>
<protein>
    <submittedName>
        <fullName evidence="2">Uncharacterized protein</fullName>
    </submittedName>
</protein>
<sequence length="98" mass="11494">MGRKTLMGWLRLAFVMYVALTIIYFLTSIYSRSVRREKLEKGWDTDPSKEGIPPAERTAFIEAGMQAYDKGLKKRLLWLIYVVPTIGFLTTIYFINWH</sequence>
<accession>A0A3S8U639</accession>
<dbReference type="KEGG" id="taw:EI545_09595"/>
<keyword evidence="3" id="KW-1185">Reference proteome</keyword>
<proteinExistence type="predicted"/>
<evidence type="ECO:0000313" key="2">
    <source>
        <dbReference type="EMBL" id="AZL59071.1"/>
    </source>
</evidence>
<name>A0A3S8U639_9RHOB</name>
<evidence type="ECO:0000256" key="1">
    <source>
        <dbReference type="SAM" id="Phobius"/>
    </source>
</evidence>
<feature type="transmembrane region" description="Helical" evidence="1">
    <location>
        <begin position="76"/>
        <end position="95"/>
    </location>
</feature>
<dbReference type="OrthoDB" id="7632202at2"/>
<dbReference type="AlphaFoldDB" id="A0A3S8U639"/>
<keyword evidence="1" id="KW-0812">Transmembrane</keyword>
<reference evidence="2 3" key="1">
    <citation type="submission" date="2018-12" db="EMBL/GenBank/DDBJ databases">
        <title>Complete genome sequencing of Tabrizicola sp. K13M18.</title>
        <authorList>
            <person name="Bae J.-W."/>
        </authorList>
    </citation>
    <scope>NUCLEOTIDE SEQUENCE [LARGE SCALE GENOMIC DNA]</scope>
    <source>
        <strain evidence="2 3">K13M18</strain>
    </source>
</reference>
<keyword evidence="1" id="KW-1133">Transmembrane helix</keyword>
<dbReference type="EMBL" id="CP034328">
    <property type="protein sequence ID" value="AZL59071.1"/>
    <property type="molecule type" value="Genomic_DNA"/>
</dbReference>
<keyword evidence="1" id="KW-0472">Membrane</keyword>